<gene>
    <name evidence="2" type="ORF">DPMN_167888</name>
</gene>
<keyword evidence="3" id="KW-1185">Reference proteome</keyword>
<feature type="region of interest" description="Disordered" evidence="1">
    <location>
        <begin position="1"/>
        <end position="50"/>
    </location>
</feature>
<accession>A0A9D4F430</accession>
<evidence type="ECO:0000313" key="2">
    <source>
        <dbReference type="EMBL" id="KAH3789701.1"/>
    </source>
</evidence>
<comment type="caution">
    <text evidence="2">The sequence shown here is derived from an EMBL/GenBank/DDBJ whole genome shotgun (WGS) entry which is preliminary data.</text>
</comment>
<reference evidence="2" key="2">
    <citation type="submission" date="2020-11" db="EMBL/GenBank/DDBJ databases">
        <authorList>
            <person name="McCartney M.A."/>
            <person name="Auch B."/>
            <person name="Kono T."/>
            <person name="Mallez S."/>
            <person name="Becker A."/>
            <person name="Gohl D.M."/>
            <person name="Silverstein K.A.T."/>
            <person name="Koren S."/>
            <person name="Bechman K.B."/>
            <person name="Herman A."/>
            <person name="Abrahante J.E."/>
            <person name="Garbe J."/>
        </authorList>
    </citation>
    <scope>NUCLEOTIDE SEQUENCE</scope>
    <source>
        <strain evidence="2">Duluth1</strain>
        <tissue evidence="2">Whole animal</tissue>
    </source>
</reference>
<dbReference type="Proteomes" id="UP000828390">
    <property type="component" value="Unassembled WGS sequence"/>
</dbReference>
<dbReference type="EMBL" id="JAIWYP010000008">
    <property type="protein sequence ID" value="KAH3789701.1"/>
    <property type="molecule type" value="Genomic_DNA"/>
</dbReference>
<feature type="compositionally biased region" description="Polar residues" evidence="1">
    <location>
        <begin position="23"/>
        <end position="50"/>
    </location>
</feature>
<organism evidence="2 3">
    <name type="scientific">Dreissena polymorpha</name>
    <name type="common">Zebra mussel</name>
    <name type="synonym">Mytilus polymorpha</name>
    <dbReference type="NCBI Taxonomy" id="45954"/>
    <lineage>
        <taxon>Eukaryota</taxon>
        <taxon>Metazoa</taxon>
        <taxon>Spiralia</taxon>
        <taxon>Lophotrochozoa</taxon>
        <taxon>Mollusca</taxon>
        <taxon>Bivalvia</taxon>
        <taxon>Autobranchia</taxon>
        <taxon>Heteroconchia</taxon>
        <taxon>Euheterodonta</taxon>
        <taxon>Imparidentia</taxon>
        <taxon>Neoheterodontei</taxon>
        <taxon>Myida</taxon>
        <taxon>Dreissenoidea</taxon>
        <taxon>Dreissenidae</taxon>
        <taxon>Dreissena</taxon>
    </lineage>
</organism>
<reference evidence="2" key="1">
    <citation type="journal article" date="2019" name="bioRxiv">
        <title>The Genome of the Zebra Mussel, Dreissena polymorpha: A Resource for Invasive Species Research.</title>
        <authorList>
            <person name="McCartney M.A."/>
            <person name="Auch B."/>
            <person name="Kono T."/>
            <person name="Mallez S."/>
            <person name="Zhang Y."/>
            <person name="Obille A."/>
            <person name="Becker A."/>
            <person name="Abrahante J.E."/>
            <person name="Garbe J."/>
            <person name="Badalamenti J.P."/>
            <person name="Herman A."/>
            <person name="Mangelson H."/>
            <person name="Liachko I."/>
            <person name="Sullivan S."/>
            <person name="Sone E.D."/>
            <person name="Koren S."/>
            <person name="Silverstein K.A.T."/>
            <person name="Beckman K.B."/>
            <person name="Gohl D.M."/>
        </authorList>
    </citation>
    <scope>NUCLEOTIDE SEQUENCE</scope>
    <source>
        <strain evidence="2">Duluth1</strain>
        <tissue evidence="2">Whole animal</tissue>
    </source>
</reference>
<name>A0A9D4F430_DREPO</name>
<evidence type="ECO:0000256" key="1">
    <source>
        <dbReference type="SAM" id="MobiDB-lite"/>
    </source>
</evidence>
<dbReference type="AlphaFoldDB" id="A0A9D4F430"/>
<sequence length="50" mass="5615">MKRHHQGRRMQEQLARGCRSHPNRNTSAISDSSSKIGINRLLIQSGSNPC</sequence>
<proteinExistence type="predicted"/>
<protein>
    <submittedName>
        <fullName evidence="2">Uncharacterized protein</fullName>
    </submittedName>
</protein>
<evidence type="ECO:0000313" key="3">
    <source>
        <dbReference type="Proteomes" id="UP000828390"/>
    </source>
</evidence>